<proteinExistence type="predicted"/>
<gene>
    <name evidence="1" type="ORF">CLF_113281</name>
</gene>
<accession>G7YY30</accession>
<dbReference type="Proteomes" id="UP000008909">
    <property type="component" value="Unassembled WGS sequence"/>
</dbReference>
<protein>
    <submittedName>
        <fullName evidence="1">Uncharacterized protein</fullName>
    </submittedName>
</protein>
<dbReference type="EMBL" id="DF145119">
    <property type="protein sequence ID" value="GAA57859.1"/>
    <property type="molecule type" value="Genomic_DNA"/>
</dbReference>
<sequence>NFARSIVIRPIYEIPIENAVLSKEDIRQLLHKANPFSALGPSKDSEENVVHTGKKKLLATTVGERNEPVTVCTVLTQSKPAKCTVHVVTSFTKPRVLVTRYYQEVLLLTRCNSSQNSSFTVLSDAEVGNINACYVKLKLSFKSIHRKLWGYWIPGNIFSANVANYSGCNTLDIGKDYEAATILAVLSKSKLAKYVVRIFALSTNSSVPDTRYCQ</sequence>
<keyword evidence="2" id="KW-1185">Reference proteome</keyword>
<feature type="non-terminal residue" evidence="1">
    <location>
        <position position="1"/>
    </location>
</feature>
<dbReference type="AlphaFoldDB" id="G7YY30"/>
<reference key="2">
    <citation type="submission" date="2011-10" db="EMBL/GenBank/DDBJ databases">
        <title>The genome and transcriptome sequence of Clonorchis sinensis provide insights into the carcinogenic liver fluke.</title>
        <authorList>
            <person name="Wang X."/>
            <person name="Huang Y."/>
            <person name="Chen W."/>
            <person name="Liu H."/>
            <person name="Guo L."/>
            <person name="Chen Y."/>
            <person name="Luo F."/>
            <person name="Zhou W."/>
            <person name="Sun J."/>
            <person name="Mao Q."/>
            <person name="Liang P."/>
            <person name="Zhou C."/>
            <person name="Tian Y."/>
            <person name="Men J."/>
            <person name="Lv X."/>
            <person name="Huang L."/>
            <person name="Zhou J."/>
            <person name="Hu Y."/>
            <person name="Li R."/>
            <person name="Zhang F."/>
            <person name="Lei H."/>
            <person name="Li X."/>
            <person name="Hu X."/>
            <person name="Liang C."/>
            <person name="Xu J."/>
            <person name="Wu Z."/>
            <person name="Yu X."/>
        </authorList>
    </citation>
    <scope>NUCLEOTIDE SEQUENCE</scope>
    <source>
        <strain>Henan</strain>
    </source>
</reference>
<evidence type="ECO:0000313" key="2">
    <source>
        <dbReference type="Proteomes" id="UP000008909"/>
    </source>
</evidence>
<reference evidence="1" key="1">
    <citation type="journal article" date="2011" name="Genome Biol.">
        <title>The draft genome of the carcinogenic human liver fluke Clonorchis sinensis.</title>
        <authorList>
            <person name="Wang X."/>
            <person name="Chen W."/>
            <person name="Huang Y."/>
            <person name="Sun J."/>
            <person name="Men J."/>
            <person name="Liu H."/>
            <person name="Luo F."/>
            <person name="Guo L."/>
            <person name="Lv X."/>
            <person name="Deng C."/>
            <person name="Zhou C."/>
            <person name="Fan Y."/>
            <person name="Li X."/>
            <person name="Huang L."/>
            <person name="Hu Y."/>
            <person name="Liang C."/>
            <person name="Hu X."/>
            <person name="Xu J."/>
            <person name="Yu X."/>
        </authorList>
    </citation>
    <scope>NUCLEOTIDE SEQUENCE [LARGE SCALE GENOMIC DNA]</scope>
    <source>
        <strain evidence="1">Henan</strain>
    </source>
</reference>
<evidence type="ECO:0000313" key="1">
    <source>
        <dbReference type="EMBL" id="GAA57859.1"/>
    </source>
</evidence>
<name>G7YY30_CLOSI</name>
<organism evidence="1 2">
    <name type="scientific">Clonorchis sinensis</name>
    <name type="common">Chinese liver fluke</name>
    <dbReference type="NCBI Taxonomy" id="79923"/>
    <lineage>
        <taxon>Eukaryota</taxon>
        <taxon>Metazoa</taxon>
        <taxon>Spiralia</taxon>
        <taxon>Lophotrochozoa</taxon>
        <taxon>Platyhelminthes</taxon>
        <taxon>Trematoda</taxon>
        <taxon>Digenea</taxon>
        <taxon>Opisthorchiida</taxon>
        <taxon>Opisthorchiata</taxon>
        <taxon>Opisthorchiidae</taxon>
        <taxon>Clonorchis</taxon>
    </lineage>
</organism>